<name>A0A126R031_METOL</name>
<evidence type="ECO:0000313" key="2">
    <source>
        <dbReference type="Proteomes" id="UP000066376"/>
    </source>
</evidence>
<dbReference type="AlphaFoldDB" id="A0A126R031"/>
<reference evidence="1 2" key="1">
    <citation type="journal article" date="2016" name="Genome Announc.">
        <title>Draft Genome Sequence of the Rumen Methanogen Methanobrevibacter olleyae YLM1.</title>
        <authorList>
            <person name="Kelly W.J."/>
            <person name="Li D."/>
            <person name="Lambie S.C."/>
            <person name="Cox F."/>
            <person name="Attwood G.T."/>
            <person name="Altermann E."/>
            <person name="Leahy S.C."/>
        </authorList>
    </citation>
    <scope>NUCLEOTIDE SEQUENCE [LARGE SCALE GENOMIC DNA]</scope>
    <source>
        <strain evidence="1 2">YLM1</strain>
    </source>
</reference>
<gene>
    <name evidence="1" type="ORF">YLM1_0752</name>
</gene>
<proteinExistence type="predicted"/>
<organism evidence="1 2">
    <name type="scientific">Methanobrevibacter olleyae</name>
    <dbReference type="NCBI Taxonomy" id="294671"/>
    <lineage>
        <taxon>Archaea</taxon>
        <taxon>Methanobacteriati</taxon>
        <taxon>Methanobacteriota</taxon>
        <taxon>Methanomada group</taxon>
        <taxon>Methanobacteria</taxon>
        <taxon>Methanobacteriales</taxon>
        <taxon>Methanobacteriaceae</taxon>
        <taxon>Methanobrevibacter</taxon>
    </lineage>
</organism>
<protein>
    <submittedName>
        <fullName evidence="1">PD-(D/E)XK nuclease superfamily protein</fullName>
    </submittedName>
</protein>
<evidence type="ECO:0000313" key="1">
    <source>
        <dbReference type="EMBL" id="AMK15309.1"/>
    </source>
</evidence>
<dbReference type="KEGG" id="mol:YLM1_0752"/>
<sequence length="435" mass="51256">MKLSTRSKEYIIPEYSLTGDLLSFLTCNLQYRYQNKGNLPPSMPIQLWFGEFIHGTLEEAFLKWKKYSKDDSLKFPWDWESEIHPIEELITKRLKVKGLNPPYEYIDNYGPKDNIYSARLERSINLWGPHLFPLIDDTEVLIKGLRPLKNENTRSDYYSINGVVDVLSSKKLERESQKTNNQSFQQTLDSFLNSSQKNILLDYLSKNEEFKKLFANGLDEYEIIIDYKGMRRPSAPSKEEFSKIQSMMINGDINDSEEYLNYKAWIQQEWQILTYAWLRKNQQDSEKPVVGIIFYLNELVPSTDDLVAIRDDLKNNRTDISKEFVPKEDWLKLINWDEKLDLPIHRDLSDKFKMDRSIRIINLNDDLMKNSLKEFDKVVNDIESSLIKEMNGFSIKDSWEAKAEERTCNACDFRTFCTKKDNDKDSKNKPAFNIP</sequence>
<dbReference type="EMBL" id="CP014265">
    <property type="protein sequence ID" value="AMK15309.1"/>
    <property type="molecule type" value="Genomic_DNA"/>
</dbReference>
<dbReference type="RefSeq" id="WP_067146447.1">
    <property type="nucleotide sequence ID" value="NZ_CP014265.1"/>
</dbReference>
<dbReference type="STRING" id="294671.YLM1_0752"/>
<keyword evidence="2" id="KW-1185">Reference proteome</keyword>
<accession>A0A126R031</accession>
<dbReference type="PATRIC" id="fig|294671.3.peg.785"/>
<dbReference type="Proteomes" id="UP000066376">
    <property type="component" value="Chromosome"/>
</dbReference>
<reference evidence="2" key="2">
    <citation type="submission" date="2016-02" db="EMBL/GenBank/DDBJ databases">
        <title>The draft genome sequence of the rumen methanogen Methanobrevibacter olleyae YLM1.</title>
        <authorList>
            <consortium name="New Zealand Agricultural Greenhouse Gas Research Centre/Pastoral Greenhouse Gas Research Consortium"/>
            <person name="Kelly W.J."/>
            <person name="Li D."/>
            <person name="Lambie S.C."/>
            <person name="Attwood G.T."/>
            <person name="Altermann E."/>
            <person name="Leahy S.C."/>
        </authorList>
    </citation>
    <scope>NUCLEOTIDE SEQUENCE [LARGE SCALE GENOMIC DNA]</scope>
    <source>
        <strain evidence="2">YLM1</strain>
    </source>
</reference>
<dbReference type="GeneID" id="28489049"/>